<gene>
    <name evidence="7" type="primary">RSM10_2</name>
    <name evidence="7" type="ORF">CU097_012206</name>
</gene>
<comment type="similarity">
    <text evidence="1">Belongs to the universal ribosomal protein uS10 family.</text>
</comment>
<dbReference type="GO" id="GO:0005840">
    <property type="term" value="C:ribosome"/>
    <property type="evidence" value="ECO:0007669"/>
    <property type="project" value="UniProtKB-KW"/>
</dbReference>
<dbReference type="GO" id="GO:0003735">
    <property type="term" value="F:structural constituent of ribosome"/>
    <property type="evidence" value="ECO:0007669"/>
    <property type="project" value="InterPro"/>
</dbReference>
<accession>A0A367JZ90</accession>
<evidence type="ECO:0000313" key="7">
    <source>
        <dbReference type="EMBL" id="RCH95256.1"/>
    </source>
</evidence>
<dbReference type="OrthoDB" id="366214at2759"/>
<dbReference type="InterPro" id="IPR001848">
    <property type="entry name" value="Ribosomal_uS10"/>
</dbReference>
<dbReference type="SUPFAM" id="SSF54999">
    <property type="entry name" value="Ribosomal protein S10"/>
    <property type="match status" value="1"/>
</dbReference>
<comment type="caution">
    <text evidence="7">The sequence shown here is derived from an EMBL/GenBank/DDBJ whole genome shotgun (WGS) entry which is preliminary data.</text>
</comment>
<dbReference type="InterPro" id="IPR036838">
    <property type="entry name" value="Ribosomal_uS10_dom_sf"/>
</dbReference>
<reference evidence="7 8" key="1">
    <citation type="journal article" date="2018" name="G3 (Bethesda)">
        <title>Phylogenetic and Phylogenomic Definition of Rhizopus Species.</title>
        <authorList>
            <person name="Gryganskyi A.P."/>
            <person name="Golan J."/>
            <person name="Dolatabadi S."/>
            <person name="Mondo S."/>
            <person name="Robb S."/>
            <person name="Idnurm A."/>
            <person name="Muszewska A."/>
            <person name="Steczkiewicz K."/>
            <person name="Masonjones S."/>
            <person name="Liao H.L."/>
            <person name="Gajdeczka M.T."/>
            <person name="Anike F."/>
            <person name="Vuek A."/>
            <person name="Anishchenko I.M."/>
            <person name="Voigt K."/>
            <person name="de Hoog G.S."/>
            <person name="Smith M.E."/>
            <person name="Heitman J."/>
            <person name="Vilgalys R."/>
            <person name="Stajich J.E."/>
        </authorList>
    </citation>
    <scope>NUCLEOTIDE SEQUENCE [LARGE SCALE GENOMIC DNA]</scope>
    <source>
        <strain evidence="7 8">CBS 357.93</strain>
    </source>
</reference>
<evidence type="ECO:0000256" key="3">
    <source>
        <dbReference type="ARBA" id="ARBA00023274"/>
    </source>
</evidence>
<keyword evidence="3" id="KW-0687">Ribonucleoprotein</keyword>
<dbReference type="InterPro" id="IPR027486">
    <property type="entry name" value="Ribosomal_uS10_dom"/>
</dbReference>
<dbReference type="SMART" id="SM01403">
    <property type="entry name" value="Ribosomal_S10"/>
    <property type="match status" value="1"/>
</dbReference>
<dbReference type="Proteomes" id="UP000252139">
    <property type="component" value="Unassembled WGS sequence"/>
</dbReference>
<dbReference type="PRINTS" id="PR00971">
    <property type="entry name" value="RIBOSOMALS10"/>
</dbReference>
<evidence type="ECO:0000256" key="2">
    <source>
        <dbReference type="ARBA" id="ARBA00022980"/>
    </source>
</evidence>
<feature type="domain" description="Small ribosomal subunit protein uS10" evidence="6">
    <location>
        <begin position="154"/>
        <end position="251"/>
    </location>
</feature>
<organism evidence="7 8">
    <name type="scientific">Rhizopus azygosporus</name>
    <name type="common">Rhizopus microsporus var. azygosporus</name>
    <dbReference type="NCBI Taxonomy" id="86630"/>
    <lineage>
        <taxon>Eukaryota</taxon>
        <taxon>Fungi</taxon>
        <taxon>Fungi incertae sedis</taxon>
        <taxon>Mucoromycota</taxon>
        <taxon>Mucoromycotina</taxon>
        <taxon>Mucoromycetes</taxon>
        <taxon>Mucorales</taxon>
        <taxon>Mucorineae</taxon>
        <taxon>Rhizopodaceae</taxon>
        <taxon>Rhizopus</taxon>
    </lineage>
</organism>
<evidence type="ECO:0000256" key="4">
    <source>
        <dbReference type="ARBA" id="ARBA00035261"/>
    </source>
</evidence>
<dbReference type="STRING" id="86630.A0A367JZ90"/>
<keyword evidence="8" id="KW-1185">Reference proteome</keyword>
<sequence>MTRQLKQRGQFKDGRFCYNADGVVWLQDFHNIKICVAEVFGVFKNTDITKLNFDHHKGMLVGLSMLKAVADELMYASVDVFQKLRQLRASVRQLRLYTTEAKEVTEAVKATEIITNSSNNKVLELPKTVEVEELSEAFEVPKRVSPTHNIPVCNLQLRGYLPQQLDFYADFARRAAYHLGMPCSGTVPLPTQTSRWTVIKSPFIHKKSQENFERKTHKRLLQIKDAHPEVVDRWLKYLTINAPSGIGLRATRFEFESLKAQ</sequence>
<evidence type="ECO:0000256" key="5">
    <source>
        <dbReference type="ARBA" id="ARBA00042916"/>
    </source>
</evidence>
<evidence type="ECO:0000313" key="8">
    <source>
        <dbReference type="Proteomes" id="UP000252139"/>
    </source>
</evidence>
<dbReference type="HAMAP" id="MF_00508">
    <property type="entry name" value="Ribosomal_uS10"/>
    <property type="match status" value="1"/>
</dbReference>
<dbReference type="FunFam" id="3.30.70.600:FF:000003">
    <property type="entry name" value="30S ribosomal protein S10"/>
    <property type="match status" value="1"/>
</dbReference>
<dbReference type="GO" id="GO:0006412">
    <property type="term" value="P:translation"/>
    <property type="evidence" value="ECO:0007669"/>
    <property type="project" value="InterPro"/>
</dbReference>
<keyword evidence="2 7" id="KW-0689">Ribosomal protein</keyword>
<dbReference type="NCBIfam" id="TIGR01049">
    <property type="entry name" value="rpsJ_bact"/>
    <property type="match status" value="1"/>
</dbReference>
<evidence type="ECO:0000259" key="6">
    <source>
        <dbReference type="SMART" id="SM01403"/>
    </source>
</evidence>
<dbReference type="Gene3D" id="3.30.70.600">
    <property type="entry name" value="Ribosomal protein S10 domain"/>
    <property type="match status" value="1"/>
</dbReference>
<protein>
    <recommendedName>
        <fullName evidence="4">Small ribosomal subunit protein uS10m</fullName>
    </recommendedName>
    <alternativeName>
        <fullName evidence="5">37S ribosomal protein S10, mitochondrial</fullName>
    </alternativeName>
</protein>
<dbReference type="Pfam" id="PF00338">
    <property type="entry name" value="Ribosomal_S10"/>
    <property type="match status" value="1"/>
</dbReference>
<evidence type="ECO:0000256" key="1">
    <source>
        <dbReference type="ARBA" id="ARBA00007102"/>
    </source>
</evidence>
<dbReference type="AlphaFoldDB" id="A0A367JZ90"/>
<dbReference type="EMBL" id="PJQL01000485">
    <property type="protein sequence ID" value="RCH95256.1"/>
    <property type="molecule type" value="Genomic_DNA"/>
</dbReference>
<dbReference type="PANTHER" id="PTHR11700">
    <property type="entry name" value="30S RIBOSOMAL PROTEIN S10 FAMILY MEMBER"/>
    <property type="match status" value="1"/>
</dbReference>
<name>A0A367JZ90_RHIAZ</name>
<proteinExistence type="inferred from homology"/>
<dbReference type="GO" id="GO:1990904">
    <property type="term" value="C:ribonucleoprotein complex"/>
    <property type="evidence" value="ECO:0007669"/>
    <property type="project" value="UniProtKB-KW"/>
</dbReference>